<dbReference type="InterPro" id="IPR054384">
    <property type="entry name" value="SecDF_P1_head"/>
</dbReference>
<feature type="chain" id="PRO_5020926789" description="SecDF P1 head subdomain domain-containing protein" evidence="1">
    <location>
        <begin position="23"/>
        <end position="148"/>
    </location>
</feature>
<evidence type="ECO:0000256" key="1">
    <source>
        <dbReference type="SAM" id="SignalP"/>
    </source>
</evidence>
<dbReference type="Pfam" id="PF22599">
    <property type="entry name" value="SecDF_P1_head"/>
    <property type="match status" value="1"/>
</dbReference>
<dbReference type="RefSeq" id="WP_136409490.1">
    <property type="nucleotide sequence ID" value="NZ_CP039393.1"/>
</dbReference>
<evidence type="ECO:0000313" key="3">
    <source>
        <dbReference type="EMBL" id="QCD34473.1"/>
    </source>
</evidence>
<gene>
    <name evidence="3" type="ORF">E7746_00545</name>
</gene>
<dbReference type="KEGG" id="mgod:E7746_00545"/>
<evidence type="ECO:0000313" key="4">
    <source>
        <dbReference type="Proteomes" id="UP000297031"/>
    </source>
</evidence>
<feature type="signal peptide" evidence="1">
    <location>
        <begin position="1"/>
        <end position="22"/>
    </location>
</feature>
<keyword evidence="1" id="KW-0732">Signal</keyword>
<dbReference type="EMBL" id="CP039393">
    <property type="protein sequence ID" value="QCD34473.1"/>
    <property type="molecule type" value="Genomic_DNA"/>
</dbReference>
<dbReference type="AlphaFoldDB" id="A0A4P7VAP0"/>
<sequence>MKALNSLFSVLLANLVAICAIACSGNAQNPSKINVDEDIIVAIYPTIDNGDTVEAISPCLLEDTVHVSELIHYPGDDGITIPFNLSDTAKYAEITERNIEKRIAISINGRVLSTPVVKMKIANGACSVILPKSQISTIFPTITLTALK</sequence>
<proteinExistence type="predicted"/>
<reference evidence="3 4" key="1">
    <citation type="submission" date="2019-02" db="EMBL/GenBank/DDBJ databases">
        <title>Isolation and identification of novel species under the genus Muribaculum.</title>
        <authorList>
            <person name="Miyake S."/>
            <person name="Ding Y."/>
            <person name="Low A."/>
            <person name="Soh M."/>
            <person name="Seedorf H."/>
        </authorList>
    </citation>
    <scope>NUCLEOTIDE SEQUENCE [LARGE SCALE GENOMIC DNA]</scope>
    <source>
        <strain evidence="3 4">TLL-A4</strain>
    </source>
</reference>
<dbReference type="Gene3D" id="3.30.1360.200">
    <property type="match status" value="1"/>
</dbReference>
<keyword evidence="4" id="KW-1185">Reference proteome</keyword>
<feature type="domain" description="SecDF P1 head subdomain" evidence="2">
    <location>
        <begin position="78"/>
        <end position="126"/>
    </location>
</feature>
<protein>
    <recommendedName>
        <fullName evidence="2">SecDF P1 head subdomain domain-containing protein</fullName>
    </recommendedName>
</protein>
<name>A0A4P7VAP0_9BACT</name>
<organism evidence="3 4">
    <name type="scientific">Muribaculum gordoncarteri</name>
    <dbReference type="NCBI Taxonomy" id="2530390"/>
    <lineage>
        <taxon>Bacteria</taxon>
        <taxon>Pseudomonadati</taxon>
        <taxon>Bacteroidota</taxon>
        <taxon>Bacteroidia</taxon>
        <taxon>Bacteroidales</taxon>
        <taxon>Muribaculaceae</taxon>
        <taxon>Muribaculum</taxon>
    </lineage>
</organism>
<evidence type="ECO:0000259" key="2">
    <source>
        <dbReference type="Pfam" id="PF22599"/>
    </source>
</evidence>
<accession>A0A4P7VAP0</accession>
<dbReference type="Proteomes" id="UP000297031">
    <property type="component" value="Chromosome"/>
</dbReference>